<sequence>MLIEQLISPIVPTLMPTDTGNRALYLMEENHLTQLPLVLDHKYMGLVMENDMLDWQTPERPLSAYDFQTYQPAVFANGHPYDALRIAHQQNLSIIPVVDRSNTYVGAITRDGLLKYITENSGLDNPGGIIVLEVEPRSYSLTEIARICESEDVLLIATQLHTNTETGMLEVTLKTNRTEFGAVISSFERHGYNIKEIFGEQGGAEDMISRYKLLMNYINM</sequence>
<dbReference type="EMBL" id="QKTW01000009">
    <property type="protein sequence ID" value="PZF73878.1"/>
    <property type="molecule type" value="Genomic_DNA"/>
</dbReference>
<protein>
    <recommendedName>
        <fullName evidence="2">CBS domain-containing protein</fullName>
    </recommendedName>
</protein>
<feature type="domain" description="CBS" evidence="2">
    <location>
        <begin position="67"/>
        <end position="125"/>
    </location>
</feature>
<accession>A0A2W2B1K1</accession>
<evidence type="ECO:0000259" key="2">
    <source>
        <dbReference type="PROSITE" id="PS51371"/>
    </source>
</evidence>
<dbReference type="Proteomes" id="UP000248745">
    <property type="component" value="Unassembled WGS sequence"/>
</dbReference>
<dbReference type="OrthoDB" id="1523762at2"/>
<evidence type="ECO:0000313" key="4">
    <source>
        <dbReference type="Proteomes" id="UP000248745"/>
    </source>
</evidence>
<organism evidence="3 4">
    <name type="scientific">Taibaiella soli</name>
    <dbReference type="NCBI Taxonomy" id="1649169"/>
    <lineage>
        <taxon>Bacteria</taxon>
        <taxon>Pseudomonadati</taxon>
        <taxon>Bacteroidota</taxon>
        <taxon>Chitinophagia</taxon>
        <taxon>Chitinophagales</taxon>
        <taxon>Chitinophagaceae</taxon>
        <taxon>Taibaiella</taxon>
    </lineage>
</organism>
<name>A0A2W2B1K1_9BACT</name>
<evidence type="ECO:0000313" key="3">
    <source>
        <dbReference type="EMBL" id="PZF73878.1"/>
    </source>
</evidence>
<dbReference type="InterPro" id="IPR046342">
    <property type="entry name" value="CBS_dom_sf"/>
</dbReference>
<keyword evidence="1" id="KW-0129">CBS domain</keyword>
<feature type="domain" description="CBS" evidence="2">
    <location>
        <begin position="7"/>
        <end position="62"/>
    </location>
</feature>
<keyword evidence="4" id="KW-1185">Reference proteome</keyword>
<gene>
    <name evidence="3" type="ORF">DN068_05925</name>
</gene>
<reference evidence="3 4" key="1">
    <citation type="submission" date="2018-06" db="EMBL/GenBank/DDBJ databases">
        <title>Mucibacter soli gen. nov., sp. nov., a new member of the family Chitinophagaceae producing mucin.</title>
        <authorList>
            <person name="Kim M.-K."/>
            <person name="Park S."/>
            <person name="Kim T.-S."/>
            <person name="Joung Y."/>
            <person name="Han J.-H."/>
            <person name="Kim S.B."/>
        </authorList>
    </citation>
    <scope>NUCLEOTIDE SEQUENCE [LARGE SCALE GENOMIC DNA]</scope>
    <source>
        <strain evidence="3 4">R1-15</strain>
    </source>
</reference>
<dbReference type="SUPFAM" id="SSF54631">
    <property type="entry name" value="CBS-domain pair"/>
    <property type="match status" value="1"/>
</dbReference>
<comment type="caution">
    <text evidence="3">The sequence shown here is derived from an EMBL/GenBank/DDBJ whole genome shotgun (WGS) entry which is preliminary data.</text>
</comment>
<dbReference type="Pfam" id="PF00571">
    <property type="entry name" value="CBS"/>
    <property type="match status" value="2"/>
</dbReference>
<proteinExistence type="predicted"/>
<dbReference type="Gene3D" id="3.10.580.10">
    <property type="entry name" value="CBS-domain"/>
    <property type="match status" value="1"/>
</dbReference>
<dbReference type="AlphaFoldDB" id="A0A2W2B1K1"/>
<dbReference type="InterPro" id="IPR000644">
    <property type="entry name" value="CBS_dom"/>
</dbReference>
<dbReference type="RefSeq" id="WP_110997975.1">
    <property type="nucleotide sequence ID" value="NZ_QKTW01000009.1"/>
</dbReference>
<evidence type="ECO:0000256" key="1">
    <source>
        <dbReference type="PROSITE-ProRule" id="PRU00703"/>
    </source>
</evidence>
<dbReference type="PROSITE" id="PS51371">
    <property type="entry name" value="CBS"/>
    <property type="match status" value="2"/>
</dbReference>